<dbReference type="GeneID" id="5013787"/>
<dbReference type="FunFam" id="1.10.238.10:FF:000011">
    <property type="entry name" value="Mitochondrial Rho GTPase"/>
    <property type="match status" value="1"/>
</dbReference>
<evidence type="ECO:0000256" key="5">
    <source>
        <dbReference type="ARBA" id="ARBA00022737"/>
    </source>
</evidence>
<dbReference type="PROSITE" id="PS00675">
    <property type="entry name" value="SIGMA54_INTERACT_1"/>
    <property type="match status" value="1"/>
</dbReference>
<dbReference type="SUPFAM" id="SSF52540">
    <property type="entry name" value="P-loop containing nucleoside triphosphate hydrolases"/>
    <property type="match status" value="1"/>
</dbReference>
<evidence type="ECO:0000256" key="10">
    <source>
        <dbReference type="ARBA" id="ARBA00022989"/>
    </source>
</evidence>
<dbReference type="SMART" id="SM00175">
    <property type="entry name" value="RAB"/>
    <property type="match status" value="1"/>
</dbReference>
<reference evidence="16 17" key="1">
    <citation type="journal article" date="2006" name="Nature">
        <title>Global trends of whole-genome duplications revealed by the ciliate Paramecium tetraurelia.</title>
        <authorList>
            <consortium name="Genoscope"/>
            <person name="Aury J.-M."/>
            <person name="Jaillon O."/>
            <person name="Duret L."/>
            <person name="Noel B."/>
            <person name="Jubin C."/>
            <person name="Porcel B.M."/>
            <person name="Segurens B."/>
            <person name="Daubin V."/>
            <person name="Anthouard V."/>
            <person name="Aiach N."/>
            <person name="Arnaiz O."/>
            <person name="Billaut A."/>
            <person name="Beisson J."/>
            <person name="Blanc I."/>
            <person name="Bouhouche K."/>
            <person name="Camara F."/>
            <person name="Duharcourt S."/>
            <person name="Guigo R."/>
            <person name="Gogendeau D."/>
            <person name="Katinka M."/>
            <person name="Keller A.-M."/>
            <person name="Kissmehl R."/>
            <person name="Klotz C."/>
            <person name="Koll F."/>
            <person name="Le Moue A."/>
            <person name="Lepere C."/>
            <person name="Malinsky S."/>
            <person name="Nowacki M."/>
            <person name="Nowak J.K."/>
            <person name="Plattner H."/>
            <person name="Poulain J."/>
            <person name="Ruiz F."/>
            <person name="Serrano V."/>
            <person name="Zagulski M."/>
            <person name="Dessen P."/>
            <person name="Betermier M."/>
            <person name="Weissenbach J."/>
            <person name="Scarpelli C."/>
            <person name="Schachter V."/>
            <person name="Sperling L."/>
            <person name="Meyer E."/>
            <person name="Cohen J."/>
            <person name="Wincker P."/>
        </authorList>
    </citation>
    <scope>NUCLEOTIDE SEQUENCE [LARGE SCALE GENOMIC DNA]</scope>
    <source>
        <strain evidence="16 17">Stock d4-2</strain>
    </source>
</reference>
<organism evidence="16 17">
    <name type="scientific">Paramecium tetraurelia</name>
    <dbReference type="NCBI Taxonomy" id="5888"/>
    <lineage>
        <taxon>Eukaryota</taxon>
        <taxon>Sar</taxon>
        <taxon>Alveolata</taxon>
        <taxon>Ciliophora</taxon>
        <taxon>Intramacronucleata</taxon>
        <taxon>Oligohymenophorea</taxon>
        <taxon>Peniculida</taxon>
        <taxon>Parameciidae</taxon>
        <taxon>Paramecium</taxon>
    </lineage>
</organism>
<keyword evidence="4" id="KW-0479">Metal-binding</keyword>
<comment type="similarity">
    <text evidence="2">Belongs to the mitochondrial Rho GTPase family.</text>
</comment>
<dbReference type="SMART" id="SM00174">
    <property type="entry name" value="RHO"/>
    <property type="match status" value="1"/>
</dbReference>
<keyword evidence="3 14" id="KW-0812">Transmembrane</keyword>
<dbReference type="InterPro" id="IPR013567">
    <property type="entry name" value="EF_hand_assoc_2"/>
</dbReference>
<keyword evidence="7" id="KW-1000">Mitochondrion outer membrane</keyword>
<evidence type="ECO:0000256" key="13">
    <source>
        <dbReference type="ARBA" id="ARBA00023136"/>
    </source>
</evidence>
<feature type="transmembrane region" description="Helical" evidence="14">
    <location>
        <begin position="540"/>
        <end position="561"/>
    </location>
</feature>
<feature type="domain" description="EF hand associated type-2" evidence="15">
    <location>
        <begin position="223"/>
        <end position="318"/>
    </location>
</feature>
<keyword evidence="12" id="KW-0342">GTP-binding</keyword>
<dbReference type="PROSITE" id="PS51419">
    <property type="entry name" value="RAB"/>
    <property type="match status" value="1"/>
</dbReference>
<sequence>MRKRDFKVVVIGDSGVGKSTFISALINESLNKLTHIDKHQPIQLPPEMFNHPQCNTTLIDTKCQPNQLPEQVRIADVILLMYAIDDDGSWERLNKFWLRELKEKEFKQPIIVVGNKLDLMGLDEDREYCRIFKVIKQLVKDFSQVEMGIECSSIKLQGVQDVINCAQRTYLYPLAPLYNLVNKSLTEGFKKALTRIFRICDRDGDGKWSDFELERFQKKVFKKHLDSSDIAGIKDLIEEELKDDSNKKSFITLQGFMVLQKRGIELMKIQISWTILRYFNYKDDLTLEESLFQEEYLNNYNTRLKFDQNAGQTVELSDFALQKLKSIFLLNGQTLTQTQFNYIFYPVMFQTNFPLLQQYRSESQQITLTQWLALWNAFSFFNYKDAYKLLNYIGVDIKIVDAFKEQNKKDSWYAVQKTIERKVFHIAIITKNNKKILEQQFNNLSPRITTIKSKTYVISIYDELQAEQQIEISRLCIVDFLMIESSCRFQTEQLIPITSFNDEEDVYAQISKVAEIIHTNNFGYSEHQIQELKSKNGVSIIQITSGIALLVGLTTAGYYYFQYKPFKKSK</sequence>
<dbReference type="AlphaFoldDB" id="A0BPY8"/>
<dbReference type="Proteomes" id="UP000000600">
    <property type="component" value="Unassembled WGS sequence"/>
</dbReference>
<dbReference type="KEGG" id="ptm:GSPATT00005356001"/>
<dbReference type="Gene3D" id="3.40.50.300">
    <property type="entry name" value="P-loop containing nucleotide triphosphate hydrolases"/>
    <property type="match status" value="1"/>
</dbReference>
<evidence type="ECO:0000256" key="11">
    <source>
        <dbReference type="ARBA" id="ARBA00023128"/>
    </source>
</evidence>
<dbReference type="InterPro" id="IPR001806">
    <property type="entry name" value="Small_GTPase"/>
</dbReference>
<dbReference type="InterPro" id="IPR052266">
    <property type="entry name" value="Miro-EF-hand_domain"/>
</dbReference>
<dbReference type="InterPro" id="IPR011992">
    <property type="entry name" value="EF-hand-dom_pair"/>
</dbReference>
<dbReference type="PRINTS" id="PR00449">
    <property type="entry name" value="RASTRNSFRMNG"/>
</dbReference>
<dbReference type="HOGENOM" id="CLU_481895_0_0_1"/>
<dbReference type="Pfam" id="PF00071">
    <property type="entry name" value="Ras"/>
    <property type="match status" value="1"/>
</dbReference>
<dbReference type="OrthoDB" id="10020961at2759"/>
<dbReference type="GO" id="GO:0046872">
    <property type="term" value="F:metal ion binding"/>
    <property type="evidence" value="ECO:0007669"/>
    <property type="project" value="UniProtKB-KW"/>
</dbReference>
<dbReference type="STRING" id="5888.A0BPY8"/>
<evidence type="ECO:0000259" key="15">
    <source>
        <dbReference type="Pfam" id="PF08356"/>
    </source>
</evidence>
<dbReference type="InterPro" id="IPR027417">
    <property type="entry name" value="P-loop_NTPase"/>
</dbReference>
<dbReference type="PANTHER" id="PTHR46819:SF1">
    <property type="entry name" value="EF-HAND CALCIUM-BINDING DOMAIN-CONTAINING PROTEIN 7"/>
    <property type="match status" value="1"/>
</dbReference>
<evidence type="ECO:0000256" key="6">
    <source>
        <dbReference type="ARBA" id="ARBA00022741"/>
    </source>
</evidence>
<dbReference type="GO" id="GO:0003924">
    <property type="term" value="F:GTPase activity"/>
    <property type="evidence" value="ECO:0000318"/>
    <property type="project" value="GO_Central"/>
</dbReference>
<keyword evidence="8" id="KW-0378">Hydrolase</keyword>
<name>A0BPY8_PARTE</name>
<evidence type="ECO:0000256" key="14">
    <source>
        <dbReference type="SAM" id="Phobius"/>
    </source>
</evidence>
<evidence type="ECO:0000256" key="8">
    <source>
        <dbReference type="ARBA" id="ARBA00022801"/>
    </source>
</evidence>
<evidence type="ECO:0000256" key="1">
    <source>
        <dbReference type="ARBA" id="ARBA00004200"/>
    </source>
</evidence>
<dbReference type="SUPFAM" id="SSF47473">
    <property type="entry name" value="EF-hand"/>
    <property type="match status" value="1"/>
</dbReference>
<dbReference type="Pfam" id="PF08356">
    <property type="entry name" value="EF_assoc_2"/>
    <property type="match status" value="1"/>
</dbReference>
<keyword evidence="10 14" id="KW-1133">Transmembrane helix</keyword>
<proteinExistence type="inferred from homology"/>
<evidence type="ECO:0000256" key="12">
    <source>
        <dbReference type="ARBA" id="ARBA00023134"/>
    </source>
</evidence>
<dbReference type="InterPro" id="IPR025662">
    <property type="entry name" value="Sigma_54_int_dom_ATP-bd_1"/>
</dbReference>
<keyword evidence="13 14" id="KW-0472">Membrane</keyword>
<dbReference type="EMBL" id="CT868008">
    <property type="protein sequence ID" value="CAK60605.1"/>
    <property type="molecule type" value="Genomic_DNA"/>
</dbReference>
<dbReference type="SMART" id="SM00173">
    <property type="entry name" value="RAS"/>
    <property type="match status" value="1"/>
</dbReference>
<keyword evidence="9" id="KW-0106">Calcium</keyword>
<keyword evidence="17" id="KW-1185">Reference proteome</keyword>
<dbReference type="InParanoid" id="A0BPY8"/>
<protein>
    <recommendedName>
        <fullName evidence="15">EF hand associated type-2 domain-containing protein</fullName>
    </recommendedName>
</protein>
<evidence type="ECO:0000313" key="17">
    <source>
        <dbReference type="Proteomes" id="UP000000600"/>
    </source>
</evidence>
<dbReference type="FunFam" id="3.40.50.300:FF:003397">
    <property type="entry name" value="Eng_C97 protein"/>
    <property type="match status" value="1"/>
</dbReference>
<dbReference type="PANTHER" id="PTHR46819">
    <property type="entry name" value="EF-HAND CALCIUM-BINDING DOMAIN-CONTAINING PROTEIN 7"/>
    <property type="match status" value="1"/>
</dbReference>
<comment type="subcellular location">
    <subcellularLocation>
        <location evidence="1">Mitochondrion outer membrane</location>
        <topology evidence="1">Single-pass type IV membrane protein</topology>
    </subcellularLocation>
</comment>
<evidence type="ECO:0000256" key="2">
    <source>
        <dbReference type="ARBA" id="ARBA00007981"/>
    </source>
</evidence>
<accession>A0BPY8</accession>
<keyword evidence="6" id="KW-0547">Nucleotide-binding</keyword>
<dbReference type="OMA" id="QDVINCA"/>
<evidence type="ECO:0000256" key="7">
    <source>
        <dbReference type="ARBA" id="ARBA00022787"/>
    </source>
</evidence>
<keyword evidence="11" id="KW-0496">Mitochondrion</keyword>
<dbReference type="GO" id="GO:0005525">
    <property type="term" value="F:GTP binding"/>
    <property type="evidence" value="ECO:0000318"/>
    <property type="project" value="GO_Central"/>
</dbReference>
<keyword evidence="5" id="KW-0677">Repeat</keyword>
<evidence type="ECO:0000256" key="3">
    <source>
        <dbReference type="ARBA" id="ARBA00022692"/>
    </source>
</evidence>
<evidence type="ECO:0000313" key="16">
    <source>
        <dbReference type="EMBL" id="CAK60605.1"/>
    </source>
</evidence>
<dbReference type="GO" id="GO:0005741">
    <property type="term" value="C:mitochondrial outer membrane"/>
    <property type="evidence" value="ECO:0000318"/>
    <property type="project" value="GO_Central"/>
</dbReference>
<evidence type="ECO:0000256" key="4">
    <source>
        <dbReference type="ARBA" id="ARBA00022723"/>
    </source>
</evidence>
<dbReference type="Gene3D" id="1.10.238.10">
    <property type="entry name" value="EF-hand"/>
    <property type="match status" value="2"/>
</dbReference>
<dbReference type="GO" id="GO:0007005">
    <property type="term" value="P:mitochondrion organization"/>
    <property type="evidence" value="ECO:0000318"/>
    <property type="project" value="GO_Central"/>
</dbReference>
<dbReference type="RefSeq" id="XP_001428003.1">
    <property type="nucleotide sequence ID" value="XM_001427966.1"/>
</dbReference>
<dbReference type="eggNOG" id="KOG1707">
    <property type="taxonomic scope" value="Eukaryota"/>
</dbReference>
<gene>
    <name evidence="16" type="ORF">GSPATT00005356001</name>
</gene>
<evidence type="ECO:0000256" key="9">
    <source>
        <dbReference type="ARBA" id="ARBA00022837"/>
    </source>
</evidence>